<dbReference type="AlphaFoldDB" id="A0A9Q1GX47"/>
<proteinExistence type="predicted"/>
<dbReference type="EMBL" id="JAKOGI010001247">
    <property type="protein sequence ID" value="KAJ8426720.1"/>
    <property type="molecule type" value="Genomic_DNA"/>
</dbReference>
<sequence length="209" mass="24519">METPYRSIASTMMRFVPFIALRCLHFIYSGWQKAFKQIILPCLKPKRNTILKIDSKTKMATRKSSFYARSISLAFKSHPYDLIIEYHLRRLTTAEASPSFSSSICQNLFGIKDLYKQMNNWIHSQCNKNALYREEIEEGPILDLKLALQRGSEDDVDAYLTSRKKVIKLASKFKESREEHLDSFKKWYQHSSHLHLPYIMQALKITCEN</sequence>
<dbReference type="Proteomes" id="UP001153076">
    <property type="component" value="Unassembled WGS sequence"/>
</dbReference>
<evidence type="ECO:0000313" key="2">
    <source>
        <dbReference type="Proteomes" id="UP001153076"/>
    </source>
</evidence>
<accession>A0A9Q1GX47</accession>
<name>A0A9Q1GX47_9CARY</name>
<dbReference type="OrthoDB" id="1701699at2759"/>
<reference evidence="1" key="1">
    <citation type="submission" date="2022-04" db="EMBL/GenBank/DDBJ databases">
        <title>Carnegiea gigantea Genome sequencing and assembly v2.</title>
        <authorList>
            <person name="Copetti D."/>
            <person name="Sanderson M.J."/>
            <person name="Burquez A."/>
            <person name="Wojciechowski M.F."/>
        </authorList>
    </citation>
    <scope>NUCLEOTIDE SEQUENCE</scope>
    <source>
        <strain evidence="1">SGP5-SGP5p</strain>
        <tissue evidence="1">Aerial part</tissue>
    </source>
</reference>
<comment type="caution">
    <text evidence="1">The sequence shown here is derived from an EMBL/GenBank/DDBJ whole genome shotgun (WGS) entry which is preliminary data.</text>
</comment>
<keyword evidence="2" id="KW-1185">Reference proteome</keyword>
<protein>
    <submittedName>
        <fullName evidence="1">Uncharacterized protein</fullName>
    </submittedName>
</protein>
<evidence type="ECO:0000313" key="1">
    <source>
        <dbReference type="EMBL" id="KAJ8426720.1"/>
    </source>
</evidence>
<gene>
    <name evidence="1" type="ORF">Cgig2_004219</name>
</gene>
<organism evidence="1 2">
    <name type="scientific">Carnegiea gigantea</name>
    <dbReference type="NCBI Taxonomy" id="171969"/>
    <lineage>
        <taxon>Eukaryota</taxon>
        <taxon>Viridiplantae</taxon>
        <taxon>Streptophyta</taxon>
        <taxon>Embryophyta</taxon>
        <taxon>Tracheophyta</taxon>
        <taxon>Spermatophyta</taxon>
        <taxon>Magnoliopsida</taxon>
        <taxon>eudicotyledons</taxon>
        <taxon>Gunneridae</taxon>
        <taxon>Pentapetalae</taxon>
        <taxon>Caryophyllales</taxon>
        <taxon>Cactineae</taxon>
        <taxon>Cactaceae</taxon>
        <taxon>Cactoideae</taxon>
        <taxon>Echinocereeae</taxon>
        <taxon>Carnegiea</taxon>
    </lineage>
</organism>